<reference evidence="1" key="1">
    <citation type="journal article" date="2025" name="Foods">
        <title>Unveiling the Microbial Signatures of Arabica Coffee Cherries: Insights into Ripeness Specific Diversity, Functional Traits, and Implications for Quality and Safety.</title>
        <authorList>
            <consortium name="RefSeq"/>
            <person name="Tenea G.N."/>
            <person name="Cifuentes V."/>
            <person name="Reyes P."/>
            <person name="Cevallos-Vallejos M."/>
        </authorList>
    </citation>
    <scope>NUCLEOTIDE SEQUENCE [LARGE SCALE GENOMIC DNA]</scope>
</reference>
<dbReference type="PANTHER" id="PTHR33710">
    <property type="entry name" value="BNAC02G09200D PROTEIN"/>
    <property type="match status" value="1"/>
</dbReference>
<dbReference type="PANTHER" id="PTHR33710:SF71">
    <property type="entry name" value="ENDONUCLEASE_EXONUCLEASE_PHOSPHATASE DOMAIN-CONTAINING PROTEIN"/>
    <property type="match status" value="1"/>
</dbReference>
<gene>
    <name evidence="2" type="primary">LOC113724234</name>
</gene>
<sequence>MDVGYKGHPWTWCNNWDGDGEIKQRLDRGLSSYPWMQTFERATCKHLDSFASDHSMLLFDTKPGPNRRKKRFYFDKRWLQREEINDVVKQGWDQEVEGTRMFKLTTKVKRCRIALLTWKNRIQGNSKVNIERAKKQLLELGASGVEDIKNKRKCLKNKLKEA</sequence>
<accession>A0A6P6VLX4</accession>
<dbReference type="OrthoDB" id="1935089at2759"/>
<dbReference type="RefSeq" id="XP_027102957.1">
    <property type="nucleotide sequence ID" value="XM_027247156.1"/>
</dbReference>
<evidence type="ECO:0000313" key="2">
    <source>
        <dbReference type="RefSeq" id="XP_027102957.1"/>
    </source>
</evidence>
<keyword evidence="1" id="KW-1185">Reference proteome</keyword>
<name>A0A6P6VLX4_COFAR</name>
<proteinExistence type="predicted"/>
<dbReference type="AlphaFoldDB" id="A0A6P6VLX4"/>
<protein>
    <submittedName>
        <fullName evidence="2">Uncharacterized protein</fullName>
    </submittedName>
</protein>
<dbReference type="GeneID" id="113724234"/>
<evidence type="ECO:0000313" key="1">
    <source>
        <dbReference type="Proteomes" id="UP001652660"/>
    </source>
</evidence>
<organism evidence="1 2">
    <name type="scientific">Coffea arabica</name>
    <name type="common">Arabian coffee</name>
    <dbReference type="NCBI Taxonomy" id="13443"/>
    <lineage>
        <taxon>Eukaryota</taxon>
        <taxon>Viridiplantae</taxon>
        <taxon>Streptophyta</taxon>
        <taxon>Embryophyta</taxon>
        <taxon>Tracheophyta</taxon>
        <taxon>Spermatophyta</taxon>
        <taxon>Magnoliopsida</taxon>
        <taxon>eudicotyledons</taxon>
        <taxon>Gunneridae</taxon>
        <taxon>Pentapetalae</taxon>
        <taxon>asterids</taxon>
        <taxon>lamiids</taxon>
        <taxon>Gentianales</taxon>
        <taxon>Rubiaceae</taxon>
        <taxon>Ixoroideae</taxon>
        <taxon>Gardenieae complex</taxon>
        <taxon>Bertiereae - Coffeeae clade</taxon>
        <taxon>Coffeeae</taxon>
        <taxon>Coffea</taxon>
    </lineage>
</organism>
<dbReference type="Proteomes" id="UP001652660">
    <property type="component" value="Chromosome 2c"/>
</dbReference>
<reference evidence="2" key="2">
    <citation type="submission" date="2025-08" db="UniProtKB">
        <authorList>
            <consortium name="RefSeq"/>
        </authorList>
    </citation>
    <scope>IDENTIFICATION</scope>
    <source>
        <tissue evidence="2">Leaves</tissue>
    </source>
</reference>